<dbReference type="InterPro" id="IPR015919">
    <property type="entry name" value="Cadherin-like_sf"/>
</dbReference>
<accession>A0A0C2HLH0</accession>
<dbReference type="GO" id="GO:0016020">
    <property type="term" value="C:membrane"/>
    <property type="evidence" value="ECO:0007669"/>
    <property type="project" value="InterPro"/>
</dbReference>
<reference evidence="1 2" key="1">
    <citation type="submission" date="2014-12" db="EMBL/GenBank/DDBJ databases">
        <title>Genomes of Geoalkalibacter ferrihydriticus and Geoalkalibacter subterraneus, two haloalkaliphilic metal-reducing members of the Geobacteraceae.</title>
        <authorList>
            <person name="Badalamenti J.P."/>
            <person name="Torres C.I."/>
            <person name="Krajmalnik-Brown R."/>
            <person name="Bond D.R."/>
        </authorList>
    </citation>
    <scope>NUCLEOTIDE SEQUENCE [LARGE SCALE GENOMIC DNA]</scope>
    <source>
        <strain evidence="1 2">DSM 17813</strain>
    </source>
</reference>
<protein>
    <recommendedName>
        <fullName evidence="3">Cadherin domain-containing protein</fullName>
    </recommendedName>
</protein>
<dbReference type="PANTHER" id="PTHR42754:SF1">
    <property type="entry name" value="LIPOPROTEIN"/>
    <property type="match status" value="1"/>
</dbReference>
<dbReference type="AlphaFoldDB" id="A0A0C2HLH0"/>
<dbReference type="RefSeq" id="WP_040100646.1">
    <property type="nucleotide sequence ID" value="NZ_JWJD01000007.1"/>
</dbReference>
<keyword evidence="2" id="KW-1185">Reference proteome</keyword>
<sequence>MHNWGRDLCLCCILLFILSGCGGGGGSDGNATSPPASDGETIPPFSGGVIIEMPGIPDNHDNYMLPPLSSRTVNTNMDGPITGLKATSDGGMVAIAEVSTGTNSSLVRFSKFSENGKKVHTIDLTPSPGINRPKVLIEESAQVFHVLGTTKHVGNGIGQLFLATINTGVDSDPPIHLLENLEECTINTARRASNGDLLIAGTDFSMPGDKVYANMLFARISTDGGVKWEHTFGDKGFPDSGVDILELSNRNIAFLGTTRSEGNSLNDADIFLHQVTADGEDTLSLWADSPRIFGKRGANLNEIALGLEETNDGFFIVGSTNSFGDNYDIIIIQTDTNGMNPVEELLGPEISHAFPTSLLKISGSEFLIAGAAQVPNKGFDAYLAFVDLETPANDWVRYYGGSRDELAVSVIKQDNGFLLSGFANGVFKFTSPTNFSLTEATAWLVDVNANGAVRPITIAIDSMEIKAGAPIILNLAAFFYDISGSSLTYVASSSPPLQSLQISGSTLTLTEAPDVIGPTDYSITLTATNEASLSTSQTFTLTVIPAGD</sequence>
<dbReference type="PROSITE" id="PS51257">
    <property type="entry name" value="PROKAR_LIPOPROTEIN"/>
    <property type="match status" value="1"/>
</dbReference>
<dbReference type="PANTHER" id="PTHR42754">
    <property type="entry name" value="ENDOGLUCANASE"/>
    <property type="match status" value="1"/>
</dbReference>
<evidence type="ECO:0000313" key="2">
    <source>
        <dbReference type="Proteomes" id="UP000035068"/>
    </source>
</evidence>
<dbReference type="InterPro" id="IPR013783">
    <property type="entry name" value="Ig-like_fold"/>
</dbReference>
<dbReference type="EMBL" id="JWJD01000007">
    <property type="protein sequence ID" value="KIH75845.1"/>
    <property type="molecule type" value="Genomic_DNA"/>
</dbReference>
<proteinExistence type="predicted"/>
<name>A0A0C2HLH0_9BACT</name>
<organism evidence="1 2">
    <name type="scientific">Geoalkalibacter ferrihydriticus DSM 17813</name>
    <dbReference type="NCBI Taxonomy" id="1121915"/>
    <lineage>
        <taxon>Bacteria</taxon>
        <taxon>Pseudomonadati</taxon>
        <taxon>Thermodesulfobacteriota</taxon>
        <taxon>Desulfuromonadia</taxon>
        <taxon>Desulfuromonadales</taxon>
        <taxon>Geoalkalibacteraceae</taxon>
        <taxon>Geoalkalibacter</taxon>
    </lineage>
</organism>
<comment type="caution">
    <text evidence="1">The sequence shown here is derived from an EMBL/GenBank/DDBJ whole genome shotgun (WGS) entry which is preliminary data.</text>
</comment>
<dbReference type="Proteomes" id="UP000035068">
    <property type="component" value="Unassembled WGS sequence"/>
</dbReference>
<evidence type="ECO:0000313" key="1">
    <source>
        <dbReference type="EMBL" id="KIH75845.1"/>
    </source>
</evidence>
<gene>
    <name evidence="1" type="ORF">GFER_14785</name>
</gene>
<evidence type="ECO:0008006" key="3">
    <source>
        <dbReference type="Google" id="ProtNLM"/>
    </source>
</evidence>
<dbReference type="GO" id="GO:0005509">
    <property type="term" value="F:calcium ion binding"/>
    <property type="evidence" value="ECO:0007669"/>
    <property type="project" value="InterPro"/>
</dbReference>
<dbReference type="Gene3D" id="2.60.40.10">
    <property type="entry name" value="Immunoglobulins"/>
    <property type="match status" value="1"/>
</dbReference>
<dbReference type="SUPFAM" id="SSF49313">
    <property type="entry name" value="Cadherin-like"/>
    <property type="match status" value="1"/>
</dbReference>